<dbReference type="STRING" id="569365.A0A0D2CJC2"/>
<protein>
    <recommendedName>
        <fullName evidence="4">FAD-binding domain-containing protein</fullName>
    </recommendedName>
</protein>
<keyword evidence="6" id="KW-1185">Reference proteome</keyword>
<keyword evidence="3" id="KW-0560">Oxidoreductase</keyword>
<dbReference type="SUPFAM" id="SSF51905">
    <property type="entry name" value="FAD/NAD(P)-binding domain"/>
    <property type="match status" value="1"/>
</dbReference>
<organism evidence="5 6">
    <name type="scientific">Cladophialophora immunda</name>
    <dbReference type="NCBI Taxonomy" id="569365"/>
    <lineage>
        <taxon>Eukaryota</taxon>
        <taxon>Fungi</taxon>
        <taxon>Dikarya</taxon>
        <taxon>Ascomycota</taxon>
        <taxon>Pezizomycotina</taxon>
        <taxon>Eurotiomycetes</taxon>
        <taxon>Chaetothyriomycetidae</taxon>
        <taxon>Chaetothyriales</taxon>
        <taxon>Herpotrichiellaceae</taxon>
        <taxon>Cladophialophora</taxon>
    </lineage>
</organism>
<dbReference type="Gene3D" id="3.30.9.10">
    <property type="entry name" value="D-Amino Acid Oxidase, subunit A, domain 2"/>
    <property type="match status" value="1"/>
</dbReference>
<dbReference type="RefSeq" id="XP_016250426.1">
    <property type="nucleotide sequence ID" value="XM_016392907.1"/>
</dbReference>
<evidence type="ECO:0000256" key="2">
    <source>
        <dbReference type="ARBA" id="ARBA00022827"/>
    </source>
</evidence>
<dbReference type="InterPro" id="IPR050641">
    <property type="entry name" value="RIFMO-like"/>
</dbReference>
<dbReference type="InterPro" id="IPR036188">
    <property type="entry name" value="FAD/NAD-bd_sf"/>
</dbReference>
<dbReference type="Gene3D" id="3.50.50.60">
    <property type="entry name" value="FAD/NAD(P)-binding domain"/>
    <property type="match status" value="1"/>
</dbReference>
<gene>
    <name evidence="5" type="ORF">PV07_05969</name>
</gene>
<dbReference type="VEuPathDB" id="FungiDB:PV07_05969"/>
<dbReference type="Pfam" id="PF01494">
    <property type="entry name" value="FAD_binding_3"/>
    <property type="match status" value="1"/>
</dbReference>
<dbReference type="OrthoDB" id="4130017at2759"/>
<evidence type="ECO:0000313" key="5">
    <source>
        <dbReference type="EMBL" id="KIW30210.1"/>
    </source>
</evidence>
<dbReference type="Pfam" id="PF21274">
    <property type="entry name" value="Rng_hyd_C"/>
    <property type="match status" value="1"/>
</dbReference>
<dbReference type="HOGENOM" id="CLU_009665_14_2_1"/>
<proteinExistence type="predicted"/>
<dbReference type="EMBL" id="KN847042">
    <property type="protein sequence ID" value="KIW30210.1"/>
    <property type="molecule type" value="Genomic_DNA"/>
</dbReference>
<dbReference type="Gene3D" id="3.40.30.120">
    <property type="match status" value="1"/>
</dbReference>
<dbReference type="AlphaFoldDB" id="A0A0D2CJC2"/>
<dbReference type="PANTHER" id="PTHR43004:SF21">
    <property type="entry name" value="FAD-BINDING DOMAIN-CONTAINING PROTEIN-RELATED"/>
    <property type="match status" value="1"/>
</dbReference>
<evidence type="ECO:0000256" key="3">
    <source>
        <dbReference type="ARBA" id="ARBA00023002"/>
    </source>
</evidence>
<sequence>MIDKHNANMEEEIVADDTIVIAGGGPVGLILATVLAKYGLKSIILERNESTTRWPKMDLTNVRSMELLRRLDLVDDIRKLGVPDTTPYKVLILSGLHAQKPITTWEFPCVKDLKQEIRDKNEGSMPLEPWQRISQAIFEKYLKARCDDNPLLDCRFGWRVVKAVETDSGVYVHTTNVASGVTKTIRSTYLAACDGASSRVRRDIGIPLDGGPVPGYTLLVHFKSRDLDKLFKLGRFWHLFICNEHGLGSAAISQDDEYIFTTHLLLPVDVDHEKIDTHDAVYQALGGMGGPFKVEIDEILVRSAYRHSIAVARDYRSRLGKVFLAGDSAHQNIPTGGYGMNMGIGDAFDLGWKLAATIRENLGPGLLDSYQQERRAVAATSIQQSGVHMQTHLALTEFLGTDPHLVDEDSEAGRALRRRIHEHYQANKGENTDVGIEMDHRHKSCVYPTPSEGDGVEPPWSPSTYVPSTFIGSRAPHVYLKDGTAIFDLYGEFWTLFEFSDDHEEPAQCENLLAAAKESGLPVKLVVLRNEENARRVWQSRLVLVRPDGHVAWRGKDAPNTKEAKRIMTIIAGHEPLLSQSQKSYVGPEIKVPFAATEGVTSQVEEYHLEQMGVMQQ</sequence>
<dbReference type="PANTHER" id="PTHR43004">
    <property type="entry name" value="TRK SYSTEM POTASSIUM UPTAKE PROTEIN"/>
    <property type="match status" value="1"/>
</dbReference>
<dbReference type="InterPro" id="IPR002938">
    <property type="entry name" value="FAD-bd"/>
</dbReference>
<evidence type="ECO:0000256" key="1">
    <source>
        <dbReference type="ARBA" id="ARBA00022630"/>
    </source>
</evidence>
<feature type="domain" description="FAD-binding" evidence="4">
    <location>
        <begin position="19"/>
        <end position="384"/>
    </location>
</feature>
<keyword evidence="2" id="KW-0274">FAD</keyword>
<reference evidence="5 6" key="1">
    <citation type="submission" date="2015-01" db="EMBL/GenBank/DDBJ databases">
        <title>The Genome Sequence of Cladophialophora immunda CBS83496.</title>
        <authorList>
            <consortium name="The Broad Institute Genomics Platform"/>
            <person name="Cuomo C."/>
            <person name="de Hoog S."/>
            <person name="Gorbushina A."/>
            <person name="Stielow B."/>
            <person name="Teixiera M."/>
            <person name="Abouelleil A."/>
            <person name="Chapman S.B."/>
            <person name="Priest M."/>
            <person name="Young S.K."/>
            <person name="Wortman J."/>
            <person name="Nusbaum C."/>
            <person name="Birren B."/>
        </authorList>
    </citation>
    <scope>NUCLEOTIDE SEQUENCE [LARGE SCALE GENOMIC DNA]</scope>
    <source>
        <strain evidence="5 6">CBS 83496</strain>
    </source>
</reference>
<evidence type="ECO:0000259" key="4">
    <source>
        <dbReference type="Pfam" id="PF01494"/>
    </source>
</evidence>
<dbReference type="Proteomes" id="UP000054466">
    <property type="component" value="Unassembled WGS sequence"/>
</dbReference>
<evidence type="ECO:0000313" key="6">
    <source>
        <dbReference type="Proteomes" id="UP000054466"/>
    </source>
</evidence>
<dbReference type="PRINTS" id="PR00420">
    <property type="entry name" value="RNGMNOXGNASE"/>
</dbReference>
<accession>A0A0D2CJC2</accession>
<name>A0A0D2CJC2_9EURO</name>
<dbReference type="GO" id="GO:0016709">
    <property type="term" value="F:oxidoreductase activity, acting on paired donors, with incorporation or reduction of molecular oxygen, NAD(P)H as one donor, and incorporation of one atom of oxygen"/>
    <property type="evidence" value="ECO:0007669"/>
    <property type="project" value="UniProtKB-ARBA"/>
</dbReference>
<keyword evidence="1" id="KW-0285">Flavoprotein</keyword>
<dbReference type="GeneID" id="27345163"/>
<dbReference type="GO" id="GO:0071949">
    <property type="term" value="F:FAD binding"/>
    <property type="evidence" value="ECO:0007669"/>
    <property type="project" value="InterPro"/>
</dbReference>